<evidence type="ECO:0000259" key="8">
    <source>
        <dbReference type="PROSITE" id="PS51886"/>
    </source>
</evidence>
<dbReference type="SMART" id="SM00584">
    <property type="entry name" value="TLDc"/>
    <property type="match status" value="1"/>
</dbReference>
<dbReference type="SUPFAM" id="SSF49599">
    <property type="entry name" value="TRAF domain-like"/>
    <property type="match status" value="1"/>
</dbReference>
<dbReference type="SMART" id="SM00184">
    <property type="entry name" value="RING"/>
    <property type="match status" value="1"/>
</dbReference>
<dbReference type="Pfam" id="PF07534">
    <property type="entry name" value="TLD"/>
    <property type="match status" value="1"/>
</dbReference>
<dbReference type="InterPro" id="IPR006571">
    <property type="entry name" value="TLDc_dom"/>
</dbReference>
<evidence type="ECO:0000313" key="10">
    <source>
        <dbReference type="Proteomes" id="UP001141327"/>
    </source>
</evidence>
<dbReference type="PANTHER" id="PTHR10131:SF94">
    <property type="entry name" value="TNF RECEPTOR-ASSOCIATED FACTOR 4"/>
    <property type="match status" value="1"/>
</dbReference>
<reference evidence="9" key="1">
    <citation type="journal article" date="2022" name="bioRxiv">
        <title>Genomics of Preaxostyla Flagellates Illuminates Evolutionary Transitions and the Path Towards Mitochondrial Loss.</title>
        <authorList>
            <person name="Novak L.V.F."/>
            <person name="Treitli S.C."/>
            <person name="Pyrih J."/>
            <person name="Halakuc P."/>
            <person name="Pipaliya S.V."/>
            <person name="Vacek V."/>
            <person name="Brzon O."/>
            <person name="Soukal P."/>
            <person name="Eme L."/>
            <person name="Dacks J.B."/>
            <person name="Karnkowska A."/>
            <person name="Elias M."/>
            <person name="Hampl V."/>
        </authorList>
    </citation>
    <scope>NUCLEOTIDE SEQUENCE</scope>
    <source>
        <strain evidence="9">RCP-MX</strain>
    </source>
</reference>
<sequence>MLSSESASGEDILPPSHSEQDTVDMETQPTQSSTPQISSVTEKKRYDYIDPPEESSIWRCPRCFSHFEHPLLLPCGHTVCESCVPADRMCPVCHTAFPVERLYPNLTAAKVVSRMRLKCPNCSQGCPAILAIPDLERHLHEHCEWRMSSCPRCQQPVIPHSLQAHECHQCPERGEPCVECGQFVALPGMERHRASECPKRLTEHLERARAELTDALQKESNSGAQEDALIRADAAALKAQVERNDQRAMDEIALTRQQAESGDQRVLERVNADKAAAERALLDARARADQGLADCTQHADALAAQGAKHADEIATEARQHIEEAASRQRAFTEQVATEARQRTEEAAKRAQAAVTEARMVAELGDQNAVAHADVAIDLARKRADDGDQRVVDQLTAAVAALREEAQAAQTRGAAEDERVLREACAKAAEGDAALRAELDTARQEAAALRTKLEEAEARIAETEANQRRTQDLLDVVSARLDALIPSPPAMAPPVLTPHPTQPLLQVSWASPAAPSAHALPLQYRLLVQCVHEGEDEPIWADVYRGTNTAFTLPYQAIGAPGAECKIRVGASRAGIEGVLSEVALFQVPQPPAPAPPPPVTPANSPLIGGGGGDPSAGQRPVPSGTMFPSSHILSPEEGTALTQFIGPRIRAAGECPLLWRGTRDGFDAATFHQLCDGNQGGTVTVVRSGEGNVFGGYASVAWNAVPSGDFAADPHAFLFVLRSQKAPGQAPIRIGQSGKHPELAVCCSATSGPIFGMYGLFVSDQSDAHTNSNTIFPHPNSTYAAPAGAPRYFINGGVRDFKIAEIEVFRCGTAP</sequence>
<dbReference type="InterPro" id="IPR027370">
    <property type="entry name" value="Znf-RING_euk"/>
</dbReference>
<dbReference type="PANTHER" id="PTHR10131">
    <property type="entry name" value="TNF RECEPTOR ASSOCIATED FACTOR"/>
    <property type="match status" value="1"/>
</dbReference>
<evidence type="ECO:0000259" key="7">
    <source>
        <dbReference type="PROSITE" id="PS50089"/>
    </source>
</evidence>
<dbReference type="EMBL" id="JAPMOS010000016">
    <property type="protein sequence ID" value="KAJ4459913.1"/>
    <property type="molecule type" value="Genomic_DNA"/>
</dbReference>
<proteinExistence type="predicted"/>
<dbReference type="CDD" id="cd16449">
    <property type="entry name" value="RING-HC"/>
    <property type="match status" value="1"/>
</dbReference>
<dbReference type="PROSITE" id="PS50089">
    <property type="entry name" value="ZF_RING_2"/>
    <property type="match status" value="1"/>
</dbReference>
<dbReference type="SUPFAM" id="SSF57850">
    <property type="entry name" value="RING/U-box"/>
    <property type="match status" value="1"/>
</dbReference>
<feature type="domain" description="RING-type" evidence="7">
    <location>
        <begin position="60"/>
        <end position="94"/>
    </location>
</feature>
<dbReference type="InterPro" id="IPR001841">
    <property type="entry name" value="Znf_RING"/>
</dbReference>
<dbReference type="InterPro" id="IPR013083">
    <property type="entry name" value="Znf_RING/FYVE/PHD"/>
</dbReference>
<dbReference type="Proteomes" id="UP001141327">
    <property type="component" value="Unassembled WGS sequence"/>
</dbReference>
<dbReference type="Pfam" id="PF13445">
    <property type="entry name" value="zf-RING_UBOX"/>
    <property type="match status" value="1"/>
</dbReference>
<feature type="domain" description="TLDc" evidence="8">
    <location>
        <begin position="631"/>
        <end position="812"/>
    </location>
</feature>
<evidence type="ECO:0000256" key="4">
    <source>
        <dbReference type="PROSITE-ProRule" id="PRU00175"/>
    </source>
</evidence>
<keyword evidence="1" id="KW-0479">Metal-binding</keyword>
<keyword evidence="2 4" id="KW-0863">Zinc-finger</keyword>
<feature type="compositionally biased region" description="Low complexity" evidence="6">
    <location>
        <begin position="27"/>
        <end position="40"/>
    </location>
</feature>
<dbReference type="PROSITE" id="PS00518">
    <property type="entry name" value="ZF_RING_1"/>
    <property type="match status" value="1"/>
</dbReference>
<feature type="region of interest" description="Disordered" evidence="6">
    <location>
        <begin position="1"/>
        <end position="45"/>
    </location>
</feature>
<feature type="coiled-coil region" evidence="5">
    <location>
        <begin position="391"/>
        <end position="472"/>
    </location>
</feature>
<keyword evidence="5" id="KW-0175">Coiled coil</keyword>
<gene>
    <name evidence="9" type="ORF">PAPYR_3972</name>
</gene>
<protein>
    <submittedName>
        <fullName evidence="9">Uncharacterized protein</fullName>
    </submittedName>
</protein>
<evidence type="ECO:0000313" key="9">
    <source>
        <dbReference type="EMBL" id="KAJ4459913.1"/>
    </source>
</evidence>
<evidence type="ECO:0000256" key="5">
    <source>
        <dbReference type="SAM" id="Coils"/>
    </source>
</evidence>
<keyword evidence="3" id="KW-0862">Zinc</keyword>
<evidence type="ECO:0000256" key="3">
    <source>
        <dbReference type="ARBA" id="ARBA00022833"/>
    </source>
</evidence>
<keyword evidence="10" id="KW-1185">Reference proteome</keyword>
<accession>A0ABQ8UL27</accession>
<dbReference type="InterPro" id="IPR017907">
    <property type="entry name" value="Znf_RING_CS"/>
</dbReference>
<dbReference type="Gene3D" id="3.30.40.10">
    <property type="entry name" value="Zinc/RING finger domain, C3HC4 (zinc finger)"/>
    <property type="match status" value="2"/>
</dbReference>
<comment type="caution">
    <text evidence="9">The sequence shown here is derived from an EMBL/GenBank/DDBJ whole genome shotgun (WGS) entry which is preliminary data.</text>
</comment>
<evidence type="ECO:0000256" key="2">
    <source>
        <dbReference type="ARBA" id="ARBA00022771"/>
    </source>
</evidence>
<name>A0ABQ8UL27_9EUKA</name>
<evidence type="ECO:0000256" key="1">
    <source>
        <dbReference type="ARBA" id="ARBA00022723"/>
    </source>
</evidence>
<organism evidence="9 10">
    <name type="scientific">Paratrimastix pyriformis</name>
    <dbReference type="NCBI Taxonomy" id="342808"/>
    <lineage>
        <taxon>Eukaryota</taxon>
        <taxon>Metamonada</taxon>
        <taxon>Preaxostyla</taxon>
        <taxon>Paratrimastigidae</taxon>
        <taxon>Paratrimastix</taxon>
    </lineage>
</organism>
<dbReference type="PROSITE" id="PS51886">
    <property type="entry name" value="TLDC"/>
    <property type="match status" value="1"/>
</dbReference>
<evidence type="ECO:0000256" key="6">
    <source>
        <dbReference type="SAM" id="MobiDB-lite"/>
    </source>
</evidence>